<feature type="region of interest" description="Disordered" evidence="6">
    <location>
        <begin position="213"/>
        <end position="245"/>
    </location>
</feature>
<gene>
    <name evidence="8" type="ORF">D9756_001930</name>
</gene>
<comment type="similarity">
    <text evidence="2">Belongs to the prokaryotic/mitochondrial release factor family.</text>
</comment>
<name>A0A8H5G4C0_9AGAR</name>
<dbReference type="PROSITE" id="PS51329">
    <property type="entry name" value="C_CAP_COFACTOR_C"/>
    <property type="match status" value="1"/>
</dbReference>
<feature type="compositionally biased region" description="Basic residues" evidence="6">
    <location>
        <begin position="149"/>
        <end position="161"/>
    </location>
</feature>
<dbReference type="SMART" id="SM00673">
    <property type="entry name" value="CARP"/>
    <property type="match status" value="2"/>
</dbReference>
<dbReference type="GO" id="GO:0003747">
    <property type="term" value="F:translation release factor activity"/>
    <property type="evidence" value="ECO:0007669"/>
    <property type="project" value="InterPro"/>
</dbReference>
<dbReference type="InterPro" id="IPR013912">
    <property type="entry name" value="Adenylate_cyclase-assoc_CAP_C"/>
</dbReference>
<dbReference type="InterPro" id="IPR036223">
    <property type="entry name" value="CAP_C_sf"/>
</dbReference>
<feature type="compositionally biased region" description="Basic and acidic residues" evidence="6">
    <location>
        <begin position="464"/>
        <end position="477"/>
    </location>
</feature>
<comment type="similarity">
    <text evidence="1 5">Belongs to the CAP family.</text>
</comment>
<dbReference type="SUPFAM" id="SSF75620">
    <property type="entry name" value="Release factor"/>
    <property type="match status" value="1"/>
</dbReference>
<dbReference type="GO" id="GO:0007015">
    <property type="term" value="P:actin filament organization"/>
    <property type="evidence" value="ECO:0007669"/>
    <property type="project" value="TreeGrafter"/>
</dbReference>
<dbReference type="Pfam" id="PF21938">
    <property type="entry name" value="CAP_N"/>
    <property type="match status" value="1"/>
</dbReference>
<feature type="compositionally biased region" description="Basic and acidic residues" evidence="6">
    <location>
        <begin position="135"/>
        <end position="148"/>
    </location>
</feature>
<dbReference type="PANTHER" id="PTHR10652">
    <property type="entry name" value="ADENYLYL CYCLASE-ASSOCIATED PROTEIN"/>
    <property type="match status" value="1"/>
</dbReference>
<organism evidence="8 9">
    <name type="scientific">Leucocoprinus leucothites</name>
    <dbReference type="NCBI Taxonomy" id="201217"/>
    <lineage>
        <taxon>Eukaryota</taxon>
        <taxon>Fungi</taxon>
        <taxon>Dikarya</taxon>
        <taxon>Basidiomycota</taxon>
        <taxon>Agaricomycotina</taxon>
        <taxon>Agaricomycetes</taxon>
        <taxon>Agaricomycetidae</taxon>
        <taxon>Agaricales</taxon>
        <taxon>Agaricineae</taxon>
        <taxon>Agaricaceae</taxon>
        <taxon>Leucocoprinus</taxon>
    </lineage>
</organism>
<dbReference type="InterPro" id="IPR001837">
    <property type="entry name" value="Adenylate_cyclase-assoc_CAP"/>
</dbReference>
<keyword evidence="9" id="KW-1185">Reference proteome</keyword>
<reference evidence="8 9" key="1">
    <citation type="journal article" date="2020" name="ISME J.">
        <title>Uncovering the hidden diversity of litter-decomposition mechanisms in mushroom-forming fungi.</title>
        <authorList>
            <person name="Floudas D."/>
            <person name="Bentzer J."/>
            <person name="Ahren D."/>
            <person name="Johansson T."/>
            <person name="Persson P."/>
            <person name="Tunlid A."/>
        </authorList>
    </citation>
    <scope>NUCLEOTIDE SEQUENCE [LARGE SCALE GENOMIC DNA]</scope>
    <source>
        <strain evidence="8 9">CBS 146.42</strain>
    </source>
</reference>
<dbReference type="InterPro" id="IPR045853">
    <property type="entry name" value="Pep_chain_release_fac_I_sf"/>
</dbReference>
<dbReference type="Pfam" id="PF01213">
    <property type="entry name" value="CAP_N-CM"/>
    <property type="match status" value="1"/>
</dbReference>
<sequence length="687" mass="74583">MAETELGDNESIKSPKPMELSRSARKKQTPSPDAALPEANPPTLASKPRPLHYSALKKASQKRVIPEIGEEDLEESFVRGSGPGGQSINKTENNVQLLHKPTGIRVTCQETRSLAQNRKIARKLLLDQMMNPGLSKEEMKRARQIERERRRRKKAKKKALKQTRMASSQGLYSLPTIIKRYDGCRLEAATSRLEDIAASQLISSPAPAAAAAANPPVAAVPPPPPPPPPPLPPTTEATPTPATLPPSVIAFDENVVAAKITPWVELSKSLNIPLINEIATLVSKEYGELRNFLVFVGSCQKPDQQTLQDLLSPIQKAIEAFNKAKDSNRRERETFGHLQFASEAAVAVAWVVNERPSQYVKDVKESSEYYGNRVMKDFREKDPRHVEWCRGLSSILDAARDHAGEFYKTGLVWNTSGPTVEEFKAAAVSAAPAAPLPPPPPPATATAGGVAAVFAELNRGEEVTKGLRKVDKSEMTHKNPSLRAGSTVPTSSSSPTLGKKPVRPTKPAALAGKKPPKFGLEGNKWMINTSKNQRAKHAIQENQENVHPIKVEQTSLNQSINIYNCNNSTVVIEGKVNAVNLIRCTKTAVLVNSVVASISITASPSFTLQVTGTVPMIQVDTTDSGQIYLSKESLTAEITTAKCSAINVSLPVEGEEEGVFDEYPVPEMLRTVVKDGKLVTTVVEHVG</sequence>
<comment type="caution">
    <text evidence="8">The sequence shown here is derived from an EMBL/GenBank/DDBJ whole genome shotgun (WGS) entry which is preliminary data.</text>
</comment>
<dbReference type="FunFam" id="1.25.40.330:FF:000001">
    <property type="entry name" value="Adenylyl cyclase-associated protein"/>
    <property type="match status" value="1"/>
</dbReference>
<dbReference type="AlphaFoldDB" id="A0A8H5G4C0"/>
<dbReference type="Pfam" id="PF08603">
    <property type="entry name" value="CAP_C"/>
    <property type="match status" value="1"/>
</dbReference>
<dbReference type="GO" id="GO:0005739">
    <property type="term" value="C:mitochondrion"/>
    <property type="evidence" value="ECO:0007669"/>
    <property type="project" value="GOC"/>
</dbReference>
<dbReference type="OrthoDB" id="77251at2759"/>
<evidence type="ECO:0000256" key="4">
    <source>
        <dbReference type="ARBA" id="ARBA00072052"/>
    </source>
</evidence>
<feature type="region of interest" description="Disordered" evidence="6">
    <location>
        <begin position="131"/>
        <end position="166"/>
    </location>
</feature>
<proteinExistence type="inferred from homology"/>
<dbReference type="Pfam" id="PF00472">
    <property type="entry name" value="RF-1"/>
    <property type="match status" value="1"/>
</dbReference>
<dbReference type="GO" id="GO:0032543">
    <property type="term" value="P:mitochondrial translation"/>
    <property type="evidence" value="ECO:0007669"/>
    <property type="project" value="UniProtKB-ARBA"/>
</dbReference>
<dbReference type="InterPro" id="IPR053950">
    <property type="entry name" value="CAP_N"/>
</dbReference>
<evidence type="ECO:0000256" key="2">
    <source>
        <dbReference type="ARBA" id="ARBA00010835"/>
    </source>
</evidence>
<dbReference type="InterPro" id="IPR013992">
    <property type="entry name" value="Adenylate_cyclase-assoc_CAP_N"/>
</dbReference>
<evidence type="ECO:0000313" key="9">
    <source>
        <dbReference type="Proteomes" id="UP000559027"/>
    </source>
</evidence>
<dbReference type="Gene3D" id="2.160.20.70">
    <property type="match status" value="1"/>
</dbReference>
<comment type="function">
    <text evidence="3">The N-terminal domain binds to adenylyl cyclase, thereby enabling adenylyl cyclase to be activated by upstream regulatory signals, such as Ras. The C-terminal domain is required for normal cellular morphology and growth control.</text>
</comment>
<dbReference type="GO" id="GO:0003779">
    <property type="term" value="F:actin binding"/>
    <property type="evidence" value="ECO:0007669"/>
    <property type="project" value="InterPro"/>
</dbReference>
<dbReference type="InterPro" id="IPR036222">
    <property type="entry name" value="CAP_N_sf"/>
</dbReference>
<protein>
    <recommendedName>
        <fullName evidence="4 5">Adenylyl cyclase-associated protein</fullName>
    </recommendedName>
</protein>
<dbReference type="InterPro" id="IPR006599">
    <property type="entry name" value="CARP_motif"/>
</dbReference>
<feature type="compositionally biased region" description="Low complexity" evidence="6">
    <location>
        <begin position="486"/>
        <end position="496"/>
    </location>
</feature>
<dbReference type="SUPFAM" id="SSF101278">
    <property type="entry name" value="N-terminal domain of adenylylcyclase associated protein, CAP"/>
    <property type="match status" value="1"/>
</dbReference>
<feature type="compositionally biased region" description="Pro residues" evidence="6">
    <location>
        <begin position="218"/>
        <end position="233"/>
    </location>
</feature>
<evidence type="ECO:0000256" key="3">
    <source>
        <dbReference type="ARBA" id="ARBA00054756"/>
    </source>
</evidence>
<dbReference type="Gene3D" id="1.25.40.330">
    <property type="entry name" value="Adenylate cyclase-associated CAP, N-terminal domain"/>
    <property type="match status" value="1"/>
</dbReference>
<dbReference type="GO" id="GO:0019933">
    <property type="term" value="P:cAMP-mediated signaling"/>
    <property type="evidence" value="ECO:0007669"/>
    <property type="project" value="TreeGrafter"/>
</dbReference>
<feature type="region of interest" description="Disordered" evidence="6">
    <location>
        <begin position="1"/>
        <end position="68"/>
    </location>
</feature>
<evidence type="ECO:0000259" key="7">
    <source>
        <dbReference type="PROSITE" id="PS51329"/>
    </source>
</evidence>
<dbReference type="InterPro" id="IPR016098">
    <property type="entry name" value="CAP/MinC_C"/>
</dbReference>
<dbReference type="Gene3D" id="3.30.160.20">
    <property type="match status" value="1"/>
</dbReference>
<dbReference type="InterPro" id="IPR017901">
    <property type="entry name" value="C-CAP_CF_C-like"/>
</dbReference>
<evidence type="ECO:0000313" key="8">
    <source>
        <dbReference type="EMBL" id="KAF5358037.1"/>
    </source>
</evidence>
<evidence type="ECO:0000256" key="1">
    <source>
        <dbReference type="ARBA" id="ARBA00007659"/>
    </source>
</evidence>
<dbReference type="InterPro" id="IPR000352">
    <property type="entry name" value="Pep_chain_release_fac_I"/>
</dbReference>
<feature type="region of interest" description="Disordered" evidence="6">
    <location>
        <begin position="464"/>
        <end position="515"/>
    </location>
</feature>
<dbReference type="Proteomes" id="UP000559027">
    <property type="component" value="Unassembled WGS sequence"/>
</dbReference>
<accession>A0A8H5G4C0</accession>
<evidence type="ECO:0000256" key="5">
    <source>
        <dbReference type="RuleBase" id="RU000647"/>
    </source>
</evidence>
<dbReference type="EMBL" id="JAACJO010000005">
    <property type="protein sequence ID" value="KAF5358037.1"/>
    <property type="molecule type" value="Genomic_DNA"/>
</dbReference>
<feature type="domain" description="C-CAP/cofactor C-like" evidence="7">
    <location>
        <begin position="515"/>
        <end position="665"/>
    </location>
</feature>
<dbReference type="SUPFAM" id="SSF69340">
    <property type="entry name" value="C-terminal domain of adenylylcyclase associated protein"/>
    <property type="match status" value="1"/>
</dbReference>
<evidence type="ECO:0000256" key="6">
    <source>
        <dbReference type="SAM" id="MobiDB-lite"/>
    </source>
</evidence>
<dbReference type="GO" id="GO:0008179">
    <property type="term" value="F:adenylate cyclase binding"/>
    <property type="evidence" value="ECO:0007669"/>
    <property type="project" value="TreeGrafter"/>
</dbReference>
<dbReference type="PANTHER" id="PTHR10652:SF0">
    <property type="entry name" value="ADENYLYL CYCLASE-ASSOCIATED PROTEIN"/>
    <property type="match status" value="1"/>
</dbReference>